<keyword evidence="1" id="KW-0812">Transmembrane</keyword>
<evidence type="ECO:0000313" key="3">
    <source>
        <dbReference type="Proteomes" id="UP000613512"/>
    </source>
</evidence>
<organism evidence="2 3">
    <name type="scientific">Ornithinibacillus halotolerans</name>
    <dbReference type="NCBI Taxonomy" id="1274357"/>
    <lineage>
        <taxon>Bacteria</taxon>
        <taxon>Bacillati</taxon>
        <taxon>Bacillota</taxon>
        <taxon>Bacilli</taxon>
        <taxon>Bacillales</taxon>
        <taxon>Bacillaceae</taxon>
        <taxon>Ornithinibacillus</taxon>
    </lineage>
</organism>
<dbReference type="Proteomes" id="UP000613512">
    <property type="component" value="Unassembled WGS sequence"/>
</dbReference>
<dbReference type="AlphaFoldDB" id="A0A916RVD4"/>
<keyword evidence="3" id="KW-1185">Reference proteome</keyword>
<proteinExistence type="predicted"/>
<comment type="caution">
    <text evidence="2">The sequence shown here is derived from an EMBL/GenBank/DDBJ whole genome shotgun (WGS) entry which is preliminary data.</text>
</comment>
<gene>
    <name evidence="2" type="ORF">GCM10008025_14500</name>
</gene>
<feature type="transmembrane region" description="Helical" evidence="1">
    <location>
        <begin position="35"/>
        <end position="56"/>
    </location>
</feature>
<accession>A0A916RVD4</accession>
<protein>
    <submittedName>
        <fullName evidence="2">Uncharacterized protein</fullName>
    </submittedName>
</protein>
<evidence type="ECO:0000313" key="2">
    <source>
        <dbReference type="EMBL" id="GGA71725.1"/>
    </source>
</evidence>
<sequence length="58" mass="6124">MNKNKKLNGYATTIGLLVGTGLGIITGMFTEQLLLGITIGAFIGYGIGLVFMVIGYKK</sequence>
<name>A0A916RVD4_9BACI</name>
<dbReference type="EMBL" id="BMEY01000006">
    <property type="protein sequence ID" value="GGA71725.1"/>
    <property type="molecule type" value="Genomic_DNA"/>
</dbReference>
<reference evidence="2" key="2">
    <citation type="submission" date="2020-09" db="EMBL/GenBank/DDBJ databases">
        <authorList>
            <person name="Sun Q."/>
            <person name="Zhou Y."/>
        </authorList>
    </citation>
    <scope>NUCLEOTIDE SEQUENCE</scope>
    <source>
        <strain evidence="2">CGMCC 1.12408</strain>
    </source>
</reference>
<evidence type="ECO:0000256" key="1">
    <source>
        <dbReference type="SAM" id="Phobius"/>
    </source>
</evidence>
<dbReference type="RefSeq" id="WP_188384006.1">
    <property type="nucleotide sequence ID" value="NZ_BMEY01000006.1"/>
</dbReference>
<keyword evidence="1" id="KW-1133">Transmembrane helix</keyword>
<keyword evidence="1" id="KW-0472">Membrane</keyword>
<feature type="transmembrane region" description="Helical" evidence="1">
    <location>
        <begin position="7"/>
        <end position="29"/>
    </location>
</feature>
<reference evidence="2" key="1">
    <citation type="journal article" date="2014" name="Int. J. Syst. Evol. Microbiol.">
        <title>Complete genome sequence of Corynebacterium casei LMG S-19264T (=DSM 44701T), isolated from a smear-ripened cheese.</title>
        <authorList>
            <consortium name="US DOE Joint Genome Institute (JGI-PGF)"/>
            <person name="Walter F."/>
            <person name="Albersmeier A."/>
            <person name="Kalinowski J."/>
            <person name="Ruckert C."/>
        </authorList>
    </citation>
    <scope>NUCLEOTIDE SEQUENCE</scope>
    <source>
        <strain evidence="2">CGMCC 1.12408</strain>
    </source>
</reference>